<feature type="compositionally biased region" description="Basic and acidic residues" evidence="1">
    <location>
        <begin position="94"/>
        <end position="103"/>
    </location>
</feature>
<proteinExistence type="predicted"/>
<organism evidence="2 3">
    <name type="scientific">Mycena chlorophos</name>
    <name type="common">Agaric fungus</name>
    <name type="synonym">Agaricus chlorophos</name>
    <dbReference type="NCBI Taxonomy" id="658473"/>
    <lineage>
        <taxon>Eukaryota</taxon>
        <taxon>Fungi</taxon>
        <taxon>Dikarya</taxon>
        <taxon>Basidiomycota</taxon>
        <taxon>Agaricomycotina</taxon>
        <taxon>Agaricomycetes</taxon>
        <taxon>Agaricomycetidae</taxon>
        <taxon>Agaricales</taxon>
        <taxon>Marasmiineae</taxon>
        <taxon>Mycenaceae</taxon>
        <taxon>Mycena</taxon>
    </lineage>
</organism>
<dbReference type="EMBL" id="DF841661">
    <property type="protein sequence ID" value="GAT45660.1"/>
    <property type="molecule type" value="Genomic_DNA"/>
</dbReference>
<feature type="compositionally biased region" description="Polar residues" evidence="1">
    <location>
        <begin position="60"/>
        <end position="89"/>
    </location>
</feature>
<evidence type="ECO:0000256" key="1">
    <source>
        <dbReference type="SAM" id="MobiDB-lite"/>
    </source>
</evidence>
<feature type="region of interest" description="Disordered" evidence="1">
    <location>
        <begin position="57"/>
        <end position="157"/>
    </location>
</feature>
<evidence type="ECO:0000313" key="3">
    <source>
        <dbReference type="Proteomes" id="UP000815677"/>
    </source>
</evidence>
<name>A0ABQ0L438_MYCCL</name>
<sequence length="204" mass="21351">MPPTTTAFTPAKSLQVDAVRSIDDAQLQRAGVSKPGDLQITTTSSATRFDRLVAGVENQRPATCATSAPTRSGSARTPTNAPTHSSSNAAAIPDGEKNLKEPVDSSAAAKMSGSTASAFDPSSRNEAKRASNGVPHPPTARAKAASATSFTNANATGGDRVGLLRQWRRLARLQETALQGFEVSDVQPNWYETNLFEGQAARVA</sequence>
<accession>A0ABQ0L438</accession>
<keyword evidence="3" id="KW-1185">Reference proteome</keyword>
<evidence type="ECO:0000313" key="2">
    <source>
        <dbReference type="EMBL" id="GAT45660.1"/>
    </source>
</evidence>
<reference evidence="2" key="1">
    <citation type="submission" date="2014-09" db="EMBL/GenBank/DDBJ databases">
        <title>Genome sequence of the luminous mushroom Mycena chlorophos for searching fungal bioluminescence genes.</title>
        <authorList>
            <person name="Tanaka Y."/>
            <person name="Kasuga D."/>
            <person name="Oba Y."/>
            <person name="Hase S."/>
            <person name="Sato K."/>
            <person name="Oba Y."/>
            <person name="Sakakibara Y."/>
        </authorList>
    </citation>
    <scope>NUCLEOTIDE SEQUENCE</scope>
</reference>
<feature type="compositionally biased region" description="Low complexity" evidence="1">
    <location>
        <begin position="142"/>
        <end position="156"/>
    </location>
</feature>
<protein>
    <submittedName>
        <fullName evidence="2">Uncharacterized protein</fullName>
    </submittedName>
</protein>
<feature type="compositionally biased region" description="Polar residues" evidence="1">
    <location>
        <begin position="112"/>
        <end position="122"/>
    </location>
</feature>
<gene>
    <name evidence="2" type="ORF">MCHLO_03225</name>
</gene>
<dbReference type="Proteomes" id="UP000815677">
    <property type="component" value="Unassembled WGS sequence"/>
</dbReference>